<protein>
    <submittedName>
        <fullName evidence="1">N-acetyltransferase</fullName>
    </submittedName>
</protein>
<dbReference type="InterPro" id="IPR007434">
    <property type="entry name" value="FemAB-like"/>
</dbReference>
<dbReference type="EMBL" id="CP060790">
    <property type="protein sequence ID" value="QNP60581.1"/>
    <property type="molecule type" value="Genomic_DNA"/>
</dbReference>
<dbReference type="Proteomes" id="UP000516057">
    <property type="component" value="Chromosome"/>
</dbReference>
<gene>
    <name evidence="1" type="ORF">H9L24_07105</name>
</gene>
<accession>A0A7H0HJ65</accession>
<keyword evidence="2" id="KW-1185">Reference proteome</keyword>
<evidence type="ECO:0000313" key="1">
    <source>
        <dbReference type="EMBL" id="QNP60581.1"/>
    </source>
</evidence>
<dbReference type="KEGG" id="amon:H9L24_07105"/>
<keyword evidence="1" id="KW-0808">Transferase</keyword>
<sequence>MAESTIITRVFPSLQDVDAQAWNALLARQPHATPFMRHEYLAALESSGSAVPETGWAARPVTLWRDGRLVATCPLYVKGHSYGEYVFDWAWANAYEQHGLPYYPKAVVAVPFTPVPGARLLAEDAATRQALLHAARDWCAEQGLSSLHLLFAAGEDMAASGGEGFMPRHTVQFHWTNVAPTLGTGVSSLPPEGALAALGQPGGGLAGYADWDAFLAALSQDKRKKIRQERRKVQEAGVSFRWARGAQITAADWDFFYRCYERTYLEHGNPPYLTRDFFAHMARHMPQHWLLFVAERGGHPIASSLIALSGDPGCEQVAYGRYWGALERVDCLHFEACYYQPIAWCIAHGVQRFEGGAQGEHKMARALMPVQADSAHWLAHPAFADAVDRFLEREGEGVARYLDHLQGRSPFRHGPT</sequence>
<name>A0A7H0HJ65_9BURK</name>
<organism evidence="1 2">
    <name type="scientific">Paenacidovorax monticola</name>
    <dbReference type="NCBI Taxonomy" id="1926868"/>
    <lineage>
        <taxon>Bacteria</taxon>
        <taxon>Pseudomonadati</taxon>
        <taxon>Pseudomonadota</taxon>
        <taxon>Betaproteobacteria</taxon>
        <taxon>Burkholderiales</taxon>
        <taxon>Comamonadaceae</taxon>
        <taxon>Paenacidovorax</taxon>
    </lineage>
</organism>
<dbReference type="RefSeq" id="WP_187737562.1">
    <property type="nucleotide sequence ID" value="NZ_CP060790.1"/>
</dbReference>
<dbReference type="AlphaFoldDB" id="A0A7H0HJ65"/>
<dbReference type="SUPFAM" id="SSF55729">
    <property type="entry name" value="Acyl-CoA N-acyltransferases (Nat)"/>
    <property type="match status" value="1"/>
</dbReference>
<dbReference type="PANTHER" id="PTHR47017">
    <property type="entry name" value="ACYL-COA"/>
    <property type="match status" value="1"/>
</dbReference>
<dbReference type="Pfam" id="PF04339">
    <property type="entry name" value="FemAB_like"/>
    <property type="match status" value="2"/>
</dbReference>
<dbReference type="InterPro" id="IPR016181">
    <property type="entry name" value="Acyl_CoA_acyltransferase"/>
</dbReference>
<evidence type="ECO:0000313" key="2">
    <source>
        <dbReference type="Proteomes" id="UP000516057"/>
    </source>
</evidence>
<reference evidence="1 2" key="1">
    <citation type="submission" date="2020-08" db="EMBL/GenBank/DDBJ databases">
        <title>Genome sequence of Acidovorax monticola KACC 19171T.</title>
        <authorList>
            <person name="Hyun D.-W."/>
            <person name="Bae J.-W."/>
        </authorList>
    </citation>
    <scope>NUCLEOTIDE SEQUENCE [LARGE SCALE GENOMIC DNA]</scope>
    <source>
        <strain evidence="1 2">KACC 19171</strain>
    </source>
</reference>
<dbReference type="Gene3D" id="3.40.630.30">
    <property type="match status" value="1"/>
</dbReference>
<dbReference type="PANTHER" id="PTHR47017:SF1">
    <property type="entry name" value="ACYL-COA"/>
    <property type="match status" value="1"/>
</dbReference>
<proteinExistence type="predicted"/>
<dbReference type="GO" id="GO:0016740">
    <property type="term" value="F:transferase activity"/>
    <property type="evidence" value="ECO:0007669"/>
    <property type="project" value="UniProtKB-KW"/>
</dbReference>